<organism evidence="1 2">
    <name type="scientific">Heterorhabditis bacteriophora</name>
    <name type="common">Entomopathogenic nematode worm</name>
    <dbReference type="NCBI Taxonomy" id="37862"/>
    <lineage>
        <taxon>Eukaryota</taxon>
        <taxon>Metazoa</taxon>
        <taxon>Ecdysozoa</taxon>
        <taxon>Nematoda</taxon>
        <taxon>Chromadorea</taxon>
        <taxon>Rhabditida</taxon>
        <taxon>Rhabditina</taxon>
        <taxon>Rhabditomorpha</taxon>
        <taxon>Strongyloidea</taxon>
        <taxon>Heterorhabditidae</taxon>
        <taxon>Heterorhabditis</taxon>
    </lineage>
</organism>
<dbReference type="Proteomes" id="UP000095283">
    <property type="component" value="Unplaced"/>
</dbReference>
<sequence length="146" mass="16598">MPSHKLRPRVLFVKDKARYLPRSFANDPSGWKQFEDDNLLAAGVFHASGVVFSSVVQKNMRNDCFVAVWSLGHLPPPACAAKGRRPRSCQPEASNSFYDHHSVLGEQQLRLCEDRNVVHCDYHYLILHFFDAFNAHLLLARLEGPP</sequence>
<reference evidence="2" key="1">
    <citation type="submission" date="2016-11" db="UniProtKB">
        <authorList>
            <consortium name="WormBaseParasite"/>
        </authorList>
    </citation>
    <scope>IDENTIFICATION</scope>
</reference>
<evidence type="ECO:0000313" key="1">
    <source>
        <dbReference type="Proteomes" id="UP000095283"/>
    </source>
</evidence>
<dbReference type="AlphaFoldDB" id="A0A1I7WNK3"/>
<dbReference type="WBParaSite" id="Hba_06721">
    <property type="protein sequence ID" value="Hba_06721"/>
    <property type="gene ID" value="Hba_06721"/>
</dbReference>
<proteinExistence type="predicted"/>
<protein>
    <submittedName>
        <fullName evidence="2">HELP domain-containing protein</fullName>
    </submittedName>
</protein>
<evidence type="ECO:0000313" key="2">
    <source>
        <dbReference type="WBParaSite" id="Hba_06721"/>
    </source>
</evidence>
<name>A0A1I7WNK3_HETBA</name>
<keyword evidence="1" id="KW-1185">Reference proteome</keyword>
<accession>A0A1I7WNK3</accession>